<keyword evidence="10 14" id="KW-0408">Iron</keyword>
<dbReference type="GO" id="GO:0000701">
    <property type="term" value="F:purine-specific mismatch base pair DNA N-glycosylase activity"/>
    <property type="evidence" value="ECO:0007669"/>
    <property type="project" value="UniProtKB-EC"/>
</dbReference>
<feature type="domain" description="HhH-GPD" evidence="15">
    <location>
        <begin position="40"/>
        <end position="191"/>
    </location>
</feature>
<dbReference type="InterPro" id="IPR000445">
    <property type="entry name" value="HhH_motif"/>
</dbReference>
<comment type="catalytic activity">
    <reaction evidence="1 14">
        <text>Hydrolyzes free adenine bases from 7,8-dihydro-8-oxoguanine:adenine mismatched double-stranded DNA, leaving an apurinic site.</text>
        <dbReference type="EC" id="3.2.2.31"/>
    </reaction>
</comment>
<dbReference type="Proteomes" id="UP000199659">
    <property type="component" value="Unassembled WGS sequence"/>
</dbReference>
<comment type="similarity">
    <text evidence="3 14">Belongs to the Nth/MutY family.</text>
</comment>
<evidence type="ECO:0000256" key="5">
    <source>
        <dbReference type="ARBA" id="ARBA00022023"/>
    </source>
</evidence>
<dbReference type="STRING" id="37658.SAMN05661086_01954"/>
<dbReference type="Gene3D" id="1.10.1670.10">
    <property type="entry name" value="Helix-hairpin-Helix base-excision DNA repair enzymes (C-terminal)"/>
    <property type="match status" value="1"/>
</dbReference>
<evidence type="ECO:0000256" key="9">
    <source>
        <dbReference type="ARBA" id="ARBA00022801"/>
    </source>
</evidence>
<keyword evidence="7" id="KW-0479">Metal-binding</keyword>
<dbReference type="InterPro" id="IPR004036">
    <property type="entry name" value="Endonuclease-III-like_CS2"/>
</dbReference>
<protein>
    <recommendedName>
        <fullName evidence="5 14">Adenine DNA glycosylase</fullName>
        <ecNumber evidence="4 14">3.2.2.31</ecNumber>
    </recommendedName>
</protein>
<name>A0A1I6JTR8_9FIRM</name>
<dbReference type="Pfam" id="PF14815">
    <property type="entry name" value="NUDIX_4"/>
    <property type="match status" value="1"/>
</dbReference>
<dbReference type="FunFam" id="1.10.340.30:FF:000002">
    <property type="entry name" value="Adenine DNA glycosylase"/>
    <property type="match status" value="1"/>
</dbReference>
<evidence type="ECO:0000256" key="13">
    <source>
        <dbReference type="ARBA" id="ARBA00023295"/>
    </source>
</evidence>
<dbReference type="Pfam" id="PF00730">
    <property type="entry name" value="HhH-GPD"/>
    <property type="match status" value="1"/>
</dbReference>
<dbReference type="InterPro" id="IPR005760">
    <property type="entry name" value="A/G_AdeGlyc_MutY"/>
</dbReference>
<keyword evidence="9" id="KW-0378">Hydrolase</keyword>
<evidence type="ECO:0000313" key="17">
    <source>
        <dbReference type="Proteomes" id="UP000199659"/>
    </source>
</evidence>
<evidence type="ECO:0000259" key="15">
    <source>
        <dbReference type="SMART" id="SM00478"/>
    </source>
</evidence>
<evidence type="ECO:0000256" key="11">
    <source>
        <dbReference type="ARBA" id="ARBA00023014"/>
    </source>
</evidence>
<dbReference type="InterPro" id="IPR003265">
    <property type="entry name" value="HhH-GPD_domain"/>
</dbReference>
<dbReference type="GO" id="GO:0034039">
    <property type="term" value="F:8-oxo-7,8-dihydroguanine DNA N-glycosylase activity"/>
    <property type="evidence" value="ECO:0007669"/>
    <property type="project" value="TreeGrafter"/>
</dbReference>
<dbReference type="Pfam" id="PF00633">
    <property type="entry name" value="HHH"/>
    <property type="match status" value="1"/>
</dbReference>
<dbReference type="CDD" id="cd03431">
    <property type="entry name" value="NUDIX_DNA_Glycosylase_C-MutY"/>
    <property type="match status" value="1"/>
</dbReference>
<sequence>MKTDYSYIVEDLLNWYSENKRILPWREKPDPYYIWVSEIMLQQTRVEAVKGYFSRFISAFPTIKALSEAPEEQLLKLWEGLGYYNRVRNMQKAAQTIVADYNGSLPADYTALLKLSGIGSYTAGAIASIAFKMPVPAVDGNVLRVTKRLSGSYDDITQPKVKKELETDLLAVMPGNRSGDFNQALMDLGATICIPNGKPLCDACPLAKFCIAFQQNITSDLPVRPSKKSRRLENRTILVLEYQDKFAIMKRPSKGLLAGLWEFPNLDGHLSIEKTEGLLKEYRIFSYSMELLGSAKHIFSHVEWHMLGYRIKLFSLEHEIWDGMIWASKKDLQYTFTLPTAFSAYTKQIIAEKEQHTKC</sequence>
<dbReference type="RefSeq" id="WP_092560491.1">
    <property type="nucleotide sequence ID" value="NZ_FOYZ01000006.1"/>
</dbReference>
<dbReference type="SUPFAM" id="SSF55811">
    <property type="entry name" value="Nudix"/>
    <property type="match status" value="1"/>
</dbReference>
<evidence type="ECO:0000256" key="1">
    <source>
        <dbReference type="ARBA" id="ARBA00000843"/>
    </source>
</evidence>
<dbReference type="InterPro" id="IPR029119">
    <property type="entry name" value="MutY_C"/>
</dbReference>
<evidence type="ECO:0000256" key="4">
    <source>
        <dbReference type="ARBA" id="ARBA00012045"/>
    </source>
</evidence>
<dbReference type="InterPro" id="IPR011257">
    <property type="entry name" value="DNA_glycosylase"/>
</dbReference>
<organism evidence="16 17">
    <name type="scientific">Anaeromicropila populeti</name>
    <dbReference type="NCBI Taxonomy" id="37658"/>
    <lineage>
        <taxon>Bacteria</taxon>
        <taxon>Bacillati</taxon>
        <taxon>Bacillota</taxon>
        <taxon>Clostridia</taxon>
        <taxon>Lachnospirales</taxon>
        <taxon>Lachnospiraceae</taxon>
        <taxon>Anaeromicropila</taxon>
    </lineage>
</organism>
<dbReference type="GO" id="GO:0006284">
    <property type="term" value="P:base-excision repair"/>
    <property type="evidence" value="ECO:0007669"/>
    <property type="project" value="UniProtKB-UniRule"/>
</dbReference>
<dbReference type="Gene3D" id="1.10.340.30">
    <property type="entry name" value="Hypothetical protein, domain 2"/>
    <property type="match status" value="1"/>
</dbReference>
<evidence type="ECO:0000256" key="6">
    <source>
        <dbReference type="ARBA" id="ARBA00022485"/>
    </source>
</evidence>
<reference evidence="16 17" key="1">
    <citation type="submission" date="2016-10" db="EMBL/GenBank/DDBJ databases">
        <authorList>
            <person name="de Groot N.N."/>
        </authorList>
    </citation>
    <scope>NUCLEOTIDE SEQUENCE [LARGE SCALE GENOMIC DNA]</scope>
    <source>
        <strain evidence="16 17">743A</strain>
    </source>
</reference>
<keyword evidence="6" id="KW-0004">4Fe-4S</keyword>
<dbReference type="InterPro" id="IPR023170">
    <property type="entry name" value="HhH_base_excis_C"/>
</dbReference>
<dbReference type="GO" id="GO:0046872">
    <property type="term" value="F:metal ion binding"/>
    <property type="evidence" value="ECO:0007669"/>
    <property type="project" value="UniProtKB-UniRule"/>
</dbReference>
<dbReference type="PANTHER" id="PTHR42944">
    <property type="entry name" value="ADENINE DNA GLYCOSYLASE"/>
    <property type="match status" value="1"/>
</dbReference>
<dbReference type="InterPro" id="IPR044298">
    <property type="entry name" value="MIG/MutY"/>
</dbReference>
<proteinExistence type="inferred from homology"/>
<dbReference type="GO" id="GO:0035485">
    <property type="term" value="F:adenine/guanine mispair binding"/>
    <property type="evidence" value="ECO:0007669"/>
    <property type="project" value="TreeGrafter"/>
</dbReference>
<dbReference type="Gene3D" id="3.90.79.10">
    <property type="entry name" value="Nucleoside Triphosphate Pyrophosphohydrolase"/>
    <property type="match status" value="1"/>
</dbReference>
<dbReference type="CDD" id="cd00056">
    <property type="entry name" value="ENDO3c"/>
    <property type="match status" value="1"/>
</dbReference>
<evidence type="ECO:0000256" key="12">
    <source>
        <dbReference type="ARBA" id="ARBA00023204"/>
    </source>
</evidence>
<evidence type="ECO:0000256" key="10">
    <source>
        <dbReference type="ARBA" id="ARBA00023004"/>
    </source>
</evidence>
<dbReference type="GO" id="GO:0051539">
    <property type="term" value="F:4 iron, 4 sulfur cluster binding"/>
    <property type="evidence" value="ECO:0007669"/>
    <property type="project" value="UniProtKB-UniRule"/>
</dbReference>
<evidence type="ECO:0000313" key="16">
    <source>
        <dbReference type="EMBL" id="SFR81920.1"/>
    </source>
</evidence>
<evidence type="ECO:0000256" key="7">
    <source>
        <dbReference type="ARBA" id="ARBA00022723"/>
    </source>
</evidence>
<comment type="cofactor">
    <cofactor evidence="14">
        <name>[4Fe-4S] cluster</name>
        <dbReference type="ChEBI" id="CHEBI:49883"/>
    </cofactor>
    <text evidence="14">Binds 1 [4Fe-4S] cluster.</text>
</comment>
<dbReference type="InterPro" id="IPR015797">
    <property type="entry name" value="NUDIX_hydrolase-like_dom_sf"/>
</dbReference>
<evidence type="ECO:0000256" key="8">
    <source>
        <dbReference type="ARBA" id="ARBA00022763"/>
    </source>
</evidence>
<keyword evidence="17" id="KW-1185">Reference proteome</keyword>
<dbReference type="AlphaFoldDB" id="A0A1I6JTR8"/>
<gene>
    <name evidence="16" type="ORF">SAMN05661086_01954</name>
</gene>
<dbReference type="GO" id="GO:0006298">
    <property type="term" value="P:mismatch repair"/>
    <property type="evidence" value="ECO:0007669"/>
    <property type="project" value="TreeGrafter"/>
</dbReference>
<evidence type="ECO:0000256" key="2">
    <source>
        <dbReference type="ARBA" id="ARBA00002933"/>
    </source>
</evidence>
<dbReference type="SMART" id="SM00478">
    <property type="entry name" value="ENDO3c"/>
    <property type="match status" value="1"/>
</dbReference>
<dbReference type="NCBIfam" id="TIGR01084">
    <property type="entry name" value="mutY"/>
    <property type="match status" value="1"/>
</dbReference>
<keyword evidence="8 14" id="KW-0227">DNA damage</keyword>
<dbReference type="GO" id="GO:0032357">
    <property type="term" value="F:oxidized purine DNA binding"/>
    <property type="evidence" value="ECO:0007669"/>
    <property type="project" value="TreeGrafter"/>
</dbReference>
<keyword evidence="13 14" id="KW-0326">Glycosidase</keyword>
<accession>A0A1I6JTR8</accession>
<dbReference type="OrthoDB" id="9802365at2"/>
<keyword evidence="12" id="KW-0234">DNA repair</keyword>
<evidence type="ECO:0000256" key="14">
    <source>
        <dbReference type="RuleBase" id="RU365096"/>
    </source>
</evidence>
<dbReference type="EMBL" id="FOYZ01000006">
    <property type="protein sequence ID" value="SFR81920.1"/>
    <property type="molecule type" value="Genomic_DNA"/>
</dbReference>
<dbReference type="SUPFAM" id="SSF48150">
    <property type="entry name" value="DNA-glycosylase"/>
    <property type="match status" value="1"/>
</dbReference>
<dbReference type="PROSITE" id="PS01155">
    <property type="entry name" value="ENDONUCLEASE_III_2"/>
    <property type="match status" value="1"/>
</dbReference>
<evidence type="ECO:0000256" key="3">
    <source>
        <dbReference type="ARBA" id="ARBA00008343"/>
    </source>
</evidence>
<dbReference type="PANTHER" id="PTHR42944:SF1">
    <property type="entry name" value="ADENINE DNA GLYCOSYLASE"/>
    <property type="match status" value="1"/>
</dbReference>
<comment type="function">
    <text evidence="2">Adenine glycosylase active on G-A mispairs. MutY also corrects error-prone DNA synthesis past GO lesions which are due to the oxidatively damaged form of guanine: 7,8-dihydro-8-oxoguanine (8-oxo-dGTP).</text>
</comment>
<dbReference type="EC" id="3.2.2.31" evidence="4 14"/>
<keyword evidence="11" id="KW-0411">Iron-sulfur</keyword>